<evidence type="ECO:0000313" key="2">
    <source>
        <dbReference type="Proteomes" id="UP000004318"/>
    </source>
</evidence>
<comment type="caution">
    <text evidence="1">The sequence shown here is derived from an EMBL/GenBank/DDBJ whole genome shotgun (WGS) entry which is preliminary data.</text>
</comment>
<organism evidence="1 2">
    <name type="scientific">Pseudooceanicola batsensis (strain ATCC BAA-863 / DSM 15984 / KCTC 12145 / HTCC2597)</name>
    <name type="common">Oceanicola batsensis</name>
    <dbReference type="NCBI Taxonomy" id="252305"/>
    <lineage>
        <taxon>Bacteria</taxon>
        <taxon>Pseudomonadati</taxon>
        <taxon>Pseudomonadota</taxon>
        <taxon>Alphaproteobacteria</taxon>
        <taxon>Rhodobacterales</taxon>
        <taxon>Paracoccaceae</taxon>
        <taxon>Pseudooceanicola</taxon>
    </lineage>
</organism>
<evidence type="ECO:0000313" key="1">
    <source>
        <dbReference type="EMBL" id="EAQ02140.1"/>
    </source>
</evidence>
<dbReference type="EMBL" id="AAMO01000009">
    <property type="protein sequence ID" value="EAQ02140.1"/>
    <property type="molecule type" value="Genomic_DNA"/>
</dbReference>
<evidence type="ECO:0008006" key="3">
    <source>
        <dbReference type="Google" id="ProtNLM"/>
    </source>
</evidence>
<dbReference type="AlphaFoldDB" id="A3U1F7"/>
<reference evidence="1 2" key="1">
    <citation type="journal article" date="2010" name="J. Bacteriol.">
        <title>Genome sequences of Oceanicola granulosus HTCC2516(T) and Oceanicola batsensis HTCC2597(TDelta).</title>
        <authorList>
            <person name="Thrash J.C."/>
            <person name="Cho J.C."/>
            <person name="Vergin K.L."/>
            <person name="Giovannoni S.J."/>
        </authorList>
    </citation>
    <scope>NUCLEOTIDE SEQUENCE [LARGE SCALE GENOMIC DNA]</scope>
    <source>
        <strain evidence="2">ATCC BAA-863 / DSM 15984 / KCTC 12145 / HTCC2597</strain>
    </source>
</reference>
<dbReference type="InterPro" id="IPR014955">
    <property type="entry name" value="DUF1826"/>
</dbReference>
<accession>A3U1F7</accession>
<name>A3U1F7_PSEBH</name>
<dbReference type="Pfam" id="PF08856">
    <property type="entry name" value="DUF1826"/>
    <property type="match status" value="1"/>
</dbReference>
<dbReference type="STRING" id="252305.OB2597_20986"/>
<sequence>MAEGGCMTSMRPIHAATKTGVLTVTAPSEIALIRAPEIGGLVWRRSPLPSFQTWIEGLPPSRLPRARVILRPAAARSVVTEACNSAATPEGPERERLIDDVAALADIFAGVTNAPWLRLRLDVVTGDACRRFHVDRVTARLVCTYRGTGTQYGVSDADGADPQTIHTVPTGAPFVVRGTLWPAQPDPGLLHRSPPIEGTGETRLMLALDPIDDPEEEA</sequence>
<protein>
    <recommendedName>
        <fullName evidence="3">DUF1826 domain-containing protein</fullName>
    </recommendedName>
</protein>
<keyword evidence="2" id="KW-1185">Reference proteome</keyword>
<gene>
    <name evidence="1" type="ORF">OB2597_20986</name>
</gene>
<dbReference type="Proteomes" id="UP000004318">
    <property type="component" value="Unassembled WGS sequence"/>
</dbReference>
<proteinExistence type="predicted"/>
<dbReference type="HOGENOM" id="CLU_093134_0_0_5"/>